<protein>
    <submittedName>
        <fullName evidence="1">Uncharacterized protein</fullName>
    </submittedName>
</protein>
<dbReference type="AlphaFoldDB" id="A0A8H3M6Q2"/>
<comment type="caution">
    <text evidence="1">The sequence shown here is derived from an EMBL/GenBank/DDBJ whole genome shotgun (WGS) entry which is preliminary data.</text>
</comment>
<accession>A0A8H3M6Q2</accession>
<gene>
    <name evidence="1" type="ORF">RCL2_002555900</name>
</gene>
<proteinExistence type="predicted"/>
<organism evidence="1 2">
    <name type="scientific">Rhizophagus clarus</name>
    <dbReference type="NCBI Taxonomy" id="94130"/>
    <lineage>
        <taxon>Eukaryota</taxon>
        <taxon>Fungi</taxon>
        <taxon>Fungi incertae sedis</taxon>
        <taxon>Mucoromycota</taxon>
        <taxon>Glomeromycotina</taxon>
        <taxon>Glomeromycetes</taxon>
        <taxon>Glomerales</taxon>
        <taxon>Glomeraceae</taxon>
        <taxon>Rhizophagus</taxon>
    </lineage>
</organism>
<evidence type="ECO:0000313" key="2">
    <source>
        <dbReference type="Proteomes" id="UP000615446"/>
    </source>
</evidence>
<sequence>MGTSGLTIVHECKAKQKNGETSVLGCGLGIWLVNFLCKFKDNLRNNSPAYLDTGIFAAKLIKDFMMSEYDACIISFMFLEKLFTDPPDFTYIITTTLQSEFDNSNMLSMLNFKEIILTVRPEKFLGKYEYYCKQMKENKKSFVKINYGDDEVINKGYFSEDQLLSNL</sequence>
<reference evidence="1" key="1">
    <citation type="submission" date="2019-10" db="EMBL/GenBank/DDBJ databases">
        <title>Conservation and host-specific expression of non-tandemly repeated heterogenous ribosome RNA gene in arbuscular mycorrhizal fungi.</title>
        <authorList>
            <person name="Maeda T."/>
            <person name="Kobayashi Y."/>
            <person name="Nakagawa T."/>
            <person name="Ezawa T."/>
            <person name="Yamaguchi K."/>
            <person name="Bino T."/>
            <person name="Nishimoto Y."/>
            <person name="Shigenobu S."/>
            <person name="Kawaguchi M."/>
        </authorList>
    </citation>
    <scope>NUCLEOTIDE SEQUENCE</scope>
    <source>
        <strain evidence="1">HR1</strain>
    </source>
</reference>
<evidence type="ECO:0000313" key="1">
    <source>
        <dbReference type="EMBL" id="GES99040.1"/>
    </source>
</evidence>
<dbReference type="EMBL" id="BLAL01000278">
    <property type="protein sequence ID" value="GES99040.1"/>
    <property type="molecule type" value="Genomic_DNA"/>
</dbReference>
<dbReference type="Proteomes" id="UP000615446">
    <property type="component" value="Unassembled WGS sequence"/>
</dbReference>
<name>A0A8H3M6Q2_9GLOM</name>